<dbReference type="Proteomes" id="UP000248646">
    <property type="component" value="Unassembled WGS sequence"/>
</dbReference>
<organism evidence="1 2">
    <name type="scientific">Psychrobacillus insolitus</name>
    <dbReference type="NCBI Taxonomy" id="1461"/>
    <lineage>
        <taxon>Bacteria</taxon>
        <taxon>Bacillati</taxon>
        <taxon>Bacillota</taxon>
        <taxon>Bacilli</taxon>
        <taxon>Bacillales</taxon>
        <taxon>Bacillaceae</taxon>
        <taxon>Psychrobacillus</taxon>
    </lineage>
</organism>
<reference evidence="1 2" key="1">
    <citation type="submission" date="2018-06" db="EMBL/GenBank/DDBJ databases">
        <title>Genomic Encyclopedia of Type Strains, Phase IV (KMG-IV): sequencing the most valuable type-strain genomes for metagenomic binning, comparative biology and taxonomic classification.</title>
        <authorList>
            <person name="Goeker M."/>
        </authorList>
    </citation>
    <scope>NUCLEOTIDE SEQUENCE [LARGE SCALE GENOMIC DNA]</scope>
    <source>
        <strain evidence="1 2">DSM 5</strain>
    </source>
</reference>
<dbReference type="EMBL" id="QKZI01000013">
    <property type="protein sequence ID" value="PZX02360.1"/>
    <property type="molecule type" value="Genomic_DNA"/>
</dbReference>
<proteinExistence type="predicted"/>
<dbReference type="OrthoDB" id="2988875at2"/>
<evidence type="ECO:0000313" key="2">
    <source>
        <dbReference type="Proteomes" id="UP000248646"/>
    </source>
</evidence>
<dbReference type="RefSeq" id="WP_111440974.1">
    <property type="nucleotide sequence ID" value="NZ_QKZI01000013.1"/>
</dbReference>
<name>A0A2W7MYD4_9BACI</name>
<dbReference type="AlphaFoldDB" id="A0A2W7MYD4"/>
<comment type="caution">
    <text evidence="1">The sequence shown here is derived from an EMBL/GenBank/DDBJ whole genome shotgun (WGS) entry which is preliminary data.</text>
</comment>
<sequence length="145" mass="16774">MVLRTVANKVGTFEVNGNSIFYLQPLSTFQTQEMDLIEKWYREKMHSLQGYEQAVPAKEISFQSGQVCYAYDVTSYKAFNTLKTMYLEDKLPYYLSLIELAKNKKVKVLWNTQNLLVDEENQLVKVLVVENKALAIETDTSVLNM</sequence>
<protein>
    <submittedName>
        <fullName evidence="1">Uncharacterized protein</fullName>
    </submittedName>
</protein>
<accession>A0A2W7MYD4</accession>
<evidence type="ECO:0000313" key="1">
    <source>
        <dbReference type="EMBL" id="PZX02360.1"/>
    </source>
</evidence>
<keyword evidence="2" id="KW-1185">Reference proteome</keyword>
<gene>
    <name evidence="1" type="ORF">C7437_11335</name>
</gene>
<dbReference type="Gene3D" id="1.10.510.10">
    <property type="entry name" value="Transferase(Phosphotransferase) domain 1"/>
    <property type="match status" value="1"/>
</dbReference>